<accession>A0A5Q3GEQ5</accession>
<feature type="region of interest" description="Disordered" evidence="1">
    <location>
        <begin position="293"/>
        <end position="314"/>
    </location>
</feature>
<dbReference type="AlphaFoldDB" id="A0A5Q3GEQ5"/>
<dbReference type="EMBL" id="CABFJX010000400">
    <property type="protein sequence ID" value="VTT80096.1"/>
    <property type="molecule type" value="Genomic_DNA"/>
</dbReference>
<sequence length="314" mass="35164">MPSSGRSSGMVRSQRIATSVKETRDSPSKQAEDRLVLRQFQRLYKGLMADELEHHFENGLTKDKLLGYMKDGENILEISAKVAPLQDANGNDIIDKVPINMNWLTLPTSFSSTWKWIKVRATKLNKYLTEDEDLAFRMKHYPINDGLQGDGDSPPVATTPRKDVQYPTLPSADGKHTDDPADEAMAAHARERFQPPSSSESPGGPSSRSSQQKAMNTKGFTIPRTGLSPTSTKGPMPRNSAQKRKTVKPSSKFGSRTDNRGIDDDREELKAERKKAQEWYAWWRARHIEKYGAGSARSGYKPLPSTKGKEKATW</sequence>
<feature type="region of interest" description="Disordered" evidence="1">
    <location>
        <begin position="143"/>
        <end position="269"/>
    </location>
</feature>
<feature type="compositionally biased region" description="Basic and acidic residues" evidence="1">
    <location>
        <begin position="255"/>
        <end position="269"/>
    </location>
</feature>
<proteinExistence type="predicted"/>
<evidence type="ECO:0000313" key="3">
    <source>
        <dbReference type="Proteomes" id="UP000760494"/>
    </source>
</evidence>
<gene>
    <name evidence="2" type="ORF">C2S_11579</name>
</gene>
<feature type="compositionally biased region" description="Polar residues" evidence="1">
    <location>
        <begin position="1"/>
        <end position="17"/>
    </location>
</feature>
<feature type="compositionally biased region" description="Basic and acidic residues" evidence="1">
    <location>
        <begin position="21"/>
        <end position="31"/>
    </location>
</feature>
<organism evidence="2 3">
    <name type="scientific">Fusarium fujikuroi</name>
    <name type="common">Bakanae and foot rot disease fungus</name>
    <name type="synonym">Gibberella fujikuroi</name>
    <dbReference type="NCBI Taxonomy" id="5127"/>
    <lineage>
        <taxon>Eukaryota</taxon>
        <taxon>Fungi</taxon>
        <taxon>Dikarya</taxon>
        <taxon>Ascomycota</taxon>
        <taxon>Pezizomycotina</taxon>
        <taxon>Sordariomycetes</taxon>
        <taxon>Hypocreomycetidae</taxon>
        <taxon>Hypocreales</taxon>
        <taxon>Nectriaceae</taxon>
        <taxon>Fusarium</taxon>
        <taxon>Fusarium fujikuroi species complex</taxon>
    </lineage>
</organism>
<evidence type="ECO:0000256" key="1">
    <source>
        <dbReference type="SAM" id="MobiDB-lite"/>
    </source>
</evidence>
<dbReference type="Proteomes" id="UP000760494">
    <property type="component" value="Unassembled WGS sequence"/>
</dbReference>
<feature type="region of interest" description="Disordered" evidence="1">
    <location>
        <begin position="1"/>
        <end position="31"/>
    </location>
</feature>
<name>A0A5Q3GEQ5_FUSFU</name>
<feature type="compositionally biased region" description="Low complexity" evidence="1">
    <location>
        <begin position="195"/>
        <end position="210"/>
    </location>
</feature>
<reference evidence="2" key="1">
    <citation type="submission" date="2019-05" db="EMBL/GenBank/DDBJ databases">
        <authorList>
            <person name="Piombo E."/>
        </authorList>
    </citation>
    <scope>NUCLEOTIDE SEQUENCE</scope>
    <source>
        <strain evidence="2">C2S</strain>
    </source>
</reference>
<evidence type="ECO:0000313" key="2">
    <source>
        <dbReference type="EMBL" id="VTT80096.1"/>
    </source>
</evidence>
<comment type="caution">
    <text evidence="2">The sequence shown here is derived from an EMBL/GenBank/DDBJ whole genome shotgun (WGS) entry which is preliminary data.</text>
</comment>
<protein>
    <submittedName>
        <fullName evidence="2">Uncharacterized protein</fullName>
    </submittedName>
</protein>